<keyword evidence="3" id="KW-1185">Reference proteome</keyword>
<evidence type="ECO:0000256" key="1">
    <source>
        <dbReference type="SAM" id="MobiDB-lite"/>
    </source>
</evidence>
<feature type="compositionally biased region" description="Low complexity" evidence="1">
    <location>
        <begin position="193"/>
        <end position="202"/>
    </location>
</feature>
<name>A0AAW1RXW7_9CHLO</name>
<reference evidence="2 3" key="1">
    <citation type="journal article" date="2024" name="Nat. Commun.">
        <title>Phylogenomics reveals the evolutionary origins of lichenization in chlorophyte algae.</title>
        <authorList>
            <person name="Puginier C."/>
            <person name="Libourel C."/>
            <person name="Otte J."/>
            <person name="Skaloud P."/>
            <person name="Haon M."/>
            <person name="Grisel S."/>
            <person name="Petersen M."/>
            <person name="Berrin J.G."/>
            <person name="Delaux P.M."/>
            <person name="Dal Grande F."/>
            <person name="Keller J."/>
        </authorList>
    </citation>
    <scope>NUCLEOTIDE SEQUENCE [LARGE SCALE GENOMIC DNA]</scope>
    <source>
        <strain evidence="2 3">SAG 2523</strain>
    </source>
</reference>
<feature type="region of interest" description="Disordered" evidence="1">
    <location>
        <begin position="1"/>
        <end position="320"/>
    </location>
</feature>
<organism evidence="2 3">
    <name type="scientific">Apatococcus fuscideae</name>
    <dbReference type="NCBI Taxonomy" id="2026836"/>
    <lineage>
        <taxon>Eukaryota</taxon>
        <taxon>Viridiplantae</taxon>
        <taxon>Chlorophyta</taxon>
        <taxon>core chlorophytes</taxon>
        <taxon>Trebouxiophyceae</taxon>
        <taxon>Chlorellales</taxon>
        <taxon>Chlorellaceae</taxon>
        <taxon>Apatococcus</taxon>
    </lineage>
</organism>
<feature type="compositionally biased region" description="Low complexity" evidence="1">
    <location>
        <begin position="242"/>
        <end position="268"/>
    </location>
</feature>
<comment type="caution">
    <text evidence="2">The sequence shown here is derived from an EMBL/GenBank/DDBJ whole genome shotgun (WGS) entry which is preliminary data.</text>
</comment>
<feature type="compositionally biased region" description="Polar residues" evidence="1">
    <location>
        <begin position="68"/>
        <end position="94"/>
    </location>
</feature>
<proteinExistence type="predicted"/>
<gene>
    <name evidence="2" type="ORF">WJX84_007907</name>
</gene>
<dbReference type="Proteomes" id="UP001485043">
    <property type="component" value="Unassembled WGS sequence"/>
</dbReference>
<dbReference type="AlphaFoldDB" id="A0AAW1RXW7"/>
<accession>A0AAW1RXW7</accession>
<feature type="compositionally biased region" description="Basic and acidic residues" evidence="1">
    <location>
        <begin position="15"/>
        <end position="24"/>
    </location>
</feature>
<feature type="compositionally biased region" description="Polar residues" evidence="1">
    <location>
        <begin position="30"/>
        <end position="41"/>
    </location>
</feature>
<sequence length="320" mass="33026">MLAQAITASLIESEPDLKAARQSEIEAAGSAQTLHTPDQASSPPPRGTSPTLSSRKWTSEALGVAPSRPTQFTDGPTASTQSPATHSEPMQSPTRAPPRRSLSGSSPRLYQMSPRLDLVEKHSGEASMSQSPFSGLAAFADSPSHAVEIPRRDGGMQQARPSGAVMASASGDIKLPSTAGQTPVDSWLDSASREAGSASGSSSHREWPTGLEANFSGVLPDASWHNHDHIKGTLAMLKRTSSGHSQASSGDSGADWQHVQQHSQPHVSGSDAPAGRASTPSEAASPGYPSPQAPRSGADQEEGDSLPVSTAGHGLGPRTS</sequence>
<evidence type="ECO:0000313" key="3">
    <source>
        <dbReference type="Proteomes" id="UP001485043"/>
    </source>
</evidence>
<evidence type="ECO:0000313" key="2">
    <source>
        <dbReference type="EMBL" id="KAK9838432.1"/>
    </source>
</evidence>
<feature type="compositionally biased region" description="Low complexity" evidence="1">
    <location>
        <begin position="99"/>
        <end position="108"/>
    </location>
</feature>
<protein>
    <submittedName>
        <fullName evidence="2">Uncharacterized protein</fullName>
    </submittedName>
</protein>
<dbReference type="EMBL" id="JALJOV010001901">
    <property type="protein sequence ID" value="KAK9838432.1"/>
    <property type="molecule type" value="Genomic_DNA"/>
</dbReference>